<keyword evidence="10" id="KW-0325">Glycoprotein</keyword>
<feature type="disulfide bond" evidence="16">
    <location>
        <begin position="443"/>
        <end position="448"/>
    </location>
</feature>
<dbReference type="AlphaFoldDB" id="A0A9N9HH17"/>
<dbReference type="PIRSF" id="PIRSF000894">
    <property type="entry name" value="Acid_phosphatase"/>
    <property type="match status" value="1"/>
</dbReference>
<keyword evidence="6" id="KW-1003">Cell membrane</keyword>
<dbReference type="CDD" id="cd07061">
    <property type="entry name" value="HP_HAP_like"/>
    <property type="match status" value="1"/>
</dbReference>
<dbReference type="InterPro" id="IPR033379">
    <property type="entry name" value="Acid_Pase_AS"/>
</dbReference>
<comment type="similarity">
    <text evidence="2">Belongs to the histidine acid phosphatase family. MINPP1 subfamily.</text>
</comment>
<evidence type="ECO:0000256" key="5">
    <source>
        <dbReference type="ARBA" id="ARBA00018097"/>
    </source>
</evidence>
<dbReference type="OrthoDB" id="6509975at2759"/>
<keyword evidence="18" id="KW-1185">Reference proteome</keyword>
<comment type="catalytic activity">
    <reaction evidence="15">
        <text>(2R)-2,3-bisphosphoglycerate + H2O = (2R)-2-phosphoglycerate + phosphate</text>
        <dbReference type="Rhea" id="RHEA:27381"/>
        <dbReference type="ChEBI" id="CHEBI:15377"/>
        <dbReference type="ChEBI" id="CHEBI:43474"/>
        <dbReference type="ChEBI" id="CHEBI:58248"/>
        <dbReference type="ChEBI" id="CHEBI:58289"/>
        <dbReference type="EC" id="3.1.3.80"/>
    </reaction>
    <physiologicalReaction direction="left-to-right" evidence="15">
        <dbReference type="Rhea" id="RHEA:27382"/>
    </physiologicalReaction>
</comment>
<dbReference type="EC" id="3.1.3.80" evidence="3"/>
<dbReference type="PANTHER" id="PTHR20963">
    <property type="entry name" value="MULTIPLE INOSITOL POLYPHOSPHATE PHOSPHATASE-RELATED"/>
    <property type="match status" value="1"/>
</dbReference>
<dbReference type="PANTHER" id="PTHR20963:SF8">
    <property type="entry name" value="MULTIPLE INOSITOL POLYPHOSPHATE PHOSPHATASE 1"/>
    <property type="match status" value="1"/>
</dbReference>
<evidence type="ECO:0000313" key="18">
    <source>
        <dbReference type="Proteomes" id="UP000789759"/>
    </source>
</evidence>
<dbReference type="Pfam" id="PF00328">
    <property type="entry name" value="His_Phos_2"/>
    <property type="match status" value="1"/>
</dbReference>
<reference evidence="17" key="1">
    <citation type="submission" date="2021-06" db="EMBL/GenBank/DDBJ databases">
        <authorList>
            <person name="Kallberg Y."/>
            <person name="Tangrot J."/>
            <person name="Rosling A."/>
        </authorList>
    </citation>
    <scope>NUCLEOTIDE SEQUENCE</scope>
    <source>
        <strain evidence="17">FL966</strain>
    </source>
</reference>
<organism evidence="17 18">
    <name type="scientific">Cetraspora pellucida</name>
    <dbReference type="NCBI Taxonomy" id="1433469"/>
    <lineage>
        <taxon>Eukaryota</taxon>
        <taxon>Fungi</taxon>
        <taxon>Fungi incertae sedis</taxon>
        <taxon>Mucoromycota</taxon>
        <taxon>Glomeromycotina</taxon>
        <taxon>Glomeromycetes</taxon>
        <taxon>Diversisporales</taxon>
        <taxon>Gigasporaceae</taxon>
        <taxon>Cetraspora</taxon>
    </lineage>
</organism>
<evidence type="ECO:0000313" key="17">
    <source>
        <dbReference type="EMBL" id="CAG8680113.1"/>
    </source>
</evidence>
<evidence type="ECO:0000256" key="1">
    <source>
        <dbReference type="ARBA" id="ARBA00004236"/>
    </source>
</evidence>
<dbReference type="EMBL" id="CAJVQA010009021">
    <property type="protein sequence ID" value="CAG8680113.1"/>
    <property type="molecule type" value="Genomic_DNA"/>
</dbReference>
<protein>
    <recommendedName>
        <fullName evidence="5">Multiple inositol polyphosphate phosphatase 1</fullName>
        <ecNumber evidence="4">3.1.3.62</ecNumber>
        <ecNumber evidence="3">3.1.3.80</ecNumber>
    </recommendedName>
    <alternativeName>
        <fullName evidence="11">2,3-bisphosphoglycerate 3-phosphatase</fullName>
    </alternativeName>
</protein>
<evidence type="ECO:0000256" key="12">
    <source>
        <dbReference type="ARBA" id="ARBA00043668"/>
    </source>
</evidence>
<dbReference type="GO" id="GO:0003993">
    <property type="term" value="F:acid phosphatase activity"/>
    <property type="evidence" value="ECO:0007669"/>
    <property type="project" value="TreeGrafter"/>
</dbReference>
<comment type="caution">
    <text evidence="17">The sequence shown here is derived from an EMBL/GenBank/DDBJ whole genome shotgun (WGS) entry which is preliminary data.</text>
</comment>
<dbReference type="GO" id="GO:0005886">
    <property type="term" value="C:plasma membrane"/>
    <property type="evidence" value="ECO:0007669"/>
    <property type="project" value="UniProtKB-SubCell"/>
</dbReference>
<dbReference type="InterPro" id="IPR000560">
    <property type="entry name" value="His_Pase_clade-2"/>
</dbReference>
<keyword evidence="8" id="KW-0378">Hydrolase</keyword>
<keyword evidence="9" id="KW-0472">Membrane</keyword>
<evidence type="ECO:0000256" key="7">
    <source>
        <dbReference type="ARBA" id="ARBA00022729"/>
    </source>
</evidence>
<comment type="catalytic activity">
    <reaction evidence="14">
        <text>1D-myo-inositol hexakisphosphate + H2O = 1D-myo-inositol 1,2,4,5,6-pentakisphosphate + phosphate</text>
        <dbReference type="Rhea" id="RHEA:16989"/>
        <dbReference type="ChEBI" id="CHEBI:15377"/>
        <dbReference type="ChEBI" id="CHEBI:43474"/>
        <dbReference type="ChEBI" id="CHEBI:57798"/>
        <dbReference type="ChEBI" id="CHEBI:58130"/>
        <dbReference type="EC" id="3.1.3.62"/>
    </reaction>
    <physiologicalReaction direction="left-to-right" evidence="14">
        <dbReference type="Rhea" id="RHEA:16990"/>
    </physiologicalReaction>
</comment>
<evidence type="ECO:0000256" key="2">
    <source>
        <dbReference type="ARBA" id="ARBA00008422"/>
    </source>
</evidence>
<dbReference type="GO" id="GO:0052745">
    <property type="term" value="F:inositol phosphate phosphatase activity"/>
    <property type="evidence" value="ECO:0007669"/>
    <property type="project" value="TreeGrafter"/>
</dbReference>
<keyword evidence="16" id="KW-1015">Disulfide bond</keyword>
<dbReference type="EC" id="3.1.3.62" evidence="4"/>
<sequence length="490" mass="56548">MFEQENPSMLHDNLSHDVVNDKIIYFEFTLKVCYGYNPSLGVTLALHVCNPQYLDDALCNFDFTRHLSTKGLYPITSNTTPPLESPESCVLVQLHLVSRHGARYPTSSDVKKFDILDSLFSSIPLAQDWPNPFNYSKAGLLTNRGEHELYLLGKRARQRYYEFWHNITYDSNVVVFQSSAVSRTGQSGNAYAFGLFSGYGSLSDLKLQPVYISSIPRNQDTELSMHHACPLWLATVNDSNFTRKWQEEKYLDAFISTISRRISDRLKIEPPLDPIHINYIYRACSFAVSFSDKNDTWCSLLEKDDFLQIEYLLDMGYYYSFSYGYQLNTKLACRFFTSFVESVESYLTGRSEVRSTLKFAHAETIMFLTTMLGLYEDNYPLTADTLPQQIASRKFRTSRLTPFSANVYFEIYNCSTRYDADPVFGTILIQLLVNEQPTVIPKCVYTYCPWKTFKQLLGDAINCDFDDMCKLTHSKFSLSMQYYDFVNINI</sequence>
<feature type="disulfide bond" evidence="16">
    <location>
        <begin position="284"/>
        <end position="298"/>
    </location>
</feature>
<proteinExistence type="inferred from homology"/>
<dbReference type="InterPro" id="IPR016274">
    <property type="entry name" value="Histidine_acid_Pase_euk"/>
</dbReference>
<comment type="subcellular location">
    <subcellularLocation>
        <location evidence="1">Cell membrane</location>
    </subcellularLocation>
</comment>
<evidence type="ECO:0000256" key="14">
    <source>
        <dbReference type="ARBA" id="ARBA00043691"/>
    </source>
</evidence>
<keyword evidence="7" id="KW-0732">Signal</keyword>
<evidence type="ECO:0000256" key="16">
    <source>
        <dbReference type="PIRSR" id="PIRSR000894-2"/>
    </source>
</evidence>
<name>A0A9N9HH17_9GLOM</name>
<evidence type="ECO:0000256" key="4">
    <source>
        <dbReference type="ARBA" id="ARBA00013040"/>
    </source>
</evidence>
<accession>A0A9N9HH17</accession>
<dbReference type="Proteomes" id="UP000789759">
    <property type="component" value="Unassembled WGS sequence"/>
</dbReference>
<evidence type="ECO:0000256" key="10">
    <source>
        <dbReference type="ARBA" id="ARBA00023180"/>
    </source>
</evidence>
<evidence type="ECO:0000256" key="9">
    <source>
        <dbReference type="ARBA" id="ARBA00023136"/>
    </source>
</evidence>
<evidence type="ECO:0000256" key="13">
    <source>
        <dbReference type="ARBA" id="ARBA00043671"/>
    </source>
</evidence>
<evidence type="ECO:0000256" key="6">
    <source>
        <dbReference type="ARBA" id="ARBA00022475"/>
    </source>
</evidence>
<feature type="disulfide bond" evidence="16">
    <location>
        <begin position="89"/>
        <end position="414"/>
    </location>
</feature>
<dbReference type="SUPFAM" id="SSF53254">
    <property type="entry name" value="Phosphoglycerate mutase-like"/>
    <property type="match status" value="1"/>
</dbReference>
<dbReference type="InterPro" id="IPR029033">
    <property type="entry name" value="His_PPase_superfam"/>
</dbReference>
<evidence type="ECO:0000256" key="15">
    <source>
        <dbReference type="ARBA" id="ARBA00043832"/>
    </source>
</evidence>
<gene>
    <name evidence="17" type="ORF">CPELLU_LOCUS10738</name>
</gene>
<comment type="catalytic activity">
    <reaction evidence="12">
        <text>1D-myo-inositol 1,2,5,6-tetrakisphosphate + H2O = 1D-myo-inositol 1,2,6-trisphosphate + phosphate</text>
        <dbReference type="Rhea" id="RHEA:77119"/>
        <dbReference type="ChEBI" id="CHEBI:15377"/>
        <dbReference type="ChEBI" id="CHEBI:43474"/>
        <dbReference type="ChEBI" id="CHEBI:195535"/>
        <dbReference type="ChEBI" id="CHEBI:195537"/>
        <dbReference type="EC" id="3.1.3.62"/>
    </reaction>
    <physiologicalReaction direction="left-to-right" evidence="12">
        <dbReference type="Rhea" id="RHEA:77120"/>
    </physiologicalReaction>
</comment>
<dbReference type="Gene3D" id="3.40.50.1240">
    <property type="entry name" value="Phosphoglycerate mutase-like"/>
    <property type="match status" value="1"/>
</dbReference>
<evidence type="ECO:0000256" key="8">
    <source>
        <dbReference type="ARBA" id="ARBA00022801"/>
    </source>
</evidence>
<dbReference type="GO" id="GO:0034417">
    <property type="term" value="F:bisphosphoglycerate 3-phosphatase activity"/>
    <property type="evidence" value="ECO:0007669"/>
    <property type="project" value="UniProtKB-EC"/>
</dbReference>
<dbReference type="PROSITE" id="PS00616">
    <property type="entry name" value="HIS_ACID_PHOSPHAT_1"/>
    <property type="match status" value="1"/>
</dbReference>
<evidence type="ECO:0000256" key="11">
    <source>
        <dbReference type="ARBA" id="ARBA00031642"/>
    </source>
</evidence>
<evidence type="ECO:0000256" key="3">
    <source>
        <dbReference type="ARBA" id="ARBA00012976"/>
    </source>
</evidence>
<comment type="catalytic activity">
    <reaction evidence="13">
        <text>1D-myo-inositol 1,2,4,5,6-pentakisphosphate + H2O = 1D-myo-inositol 1,2,5,6-tetrakisphosphate + phosphate</text>
        <dbReference type="Rhea" id="RHEA:77115"/>
        <dbReference type="ChEBI" id="CHEBI:15377"/>
        <dbReference type="ChEBI" id="CHEBI:43474"/>
        <dbReference type="ChEBI" id="CHEBI:57798"/>
        <dbReference type="ChEBI" id="CHEBI:195535"/>
        <dbReference type="EC" id="3.1.3.62"/>
    </reaction>
    <physiologicalReaction direction="left-to-right" evidence="13">
        <dbReference type="Rhea" id="RHEA:77116"/>
    </physiologicalReaction>
</comment>